<name>A0ACC2P6I4_9HYME</name>
<accession>A0ACC2P6I4</accession>
<proteinExistence type="predicted"/>
<evidence type="ECO:0000313" key="1">
    <source>
        <dbReference type="EMBL" id="KAJ8678184.1"/>
    </source>
</evidence>
<dbReference type="EMBL" id="CM056742">
    <property type="protein sequence ID" value="KAJ8678184.1"/>
    <property type="molecule type" value="Genomic_DNA"/>
</dbReference>
<organism evidence="1 2">
    <name type="scientific">Eretmocerus hayati</name>
    <dbReference type="NCBI Taxonomy" id="131215"/>
    <lineage>
        <taxon>Eukaryota</taxon>
        <taxon>Metazoa</taxon>
        <taxon>Ecdysozoa</taxon>
        <taxon>Arthropoda</taxon>
        <taxon>Hexapoda</taxon>
        <taxon>Insecta</taxon>
        <taxon>Pterygota</taxon>
        <taxon>Neoptera</taxon>
        <taxon>Endopterygota</taxon>
        <taxon>Hymenoptera</taxon>
        <taxon>Apocrita</taxon>
        <taxon>Proctotrupomorpha</taxon>
        <taxon>Chalcidoidea</taxon>
        <taxon>Aphelinidae</taxon>
        <taxon>Aphelininae</taxon>
        <taxon>Eretmocerus</taxon>
    </lineage>
</organism>
<protein>
    <submittedName>
        <fullName evidence="1">Uncharacterized protein</fullName>
    </submittedName>
</protein>
<dbReference type="Proteomes" id="UP001239111">
    <property type="component" value="Chromosome 2"/>
</dbReference>
<sequence length="412" mass="47518">MGMNPELAIDFTSVSHPLIRFELDELRIKVDWLEQYFPGVEKLKYSENGQTVTILPHQRQFSLLPNIKTYEVHHADPGVDEDNEVIKLVKELFQGRYTYEEISRLLKQRYGIIMSVRTLQRTYSKLQLKRKNIIESDLCDIISAIMIEMVLGPALGIGYKYMWQRLRQKYGLTVKQETVLELLRIIDPEGIAERSKYCLLRRVYSVLGPNFLWHVDGFDKLKHFGFAITGCVCGFSRKVIWLGVGTSNNKPEVIAWYILQAIKEFGCLPCIIRSDRGTENVKIELLQITLRSDHDDENANESSFLKGKSTANERIEEHWKQLINHTKNLSVPCGIPDVMYYCPDKYGAEDCGKDVNLPMIDVLIADETIAPRLHDEDIEEFVQTIFPNSSPPKTIQEAHELYMTLTEKVDTL</sequence>
<keyword evidence="2" id="KW-1185">Reference proteome</keyword>
<reference evidence="1" key="1">
    <citation type="submission" date="2023-04" db="EMBL/GenBank/DDBJ databases">
        <title>A chromosome-level genome assembly of the parasitoid wasp Eretmocerus hayati.</title>
        <authorList>
            <person name="Zhong Y."/>
            <person name="Liu S."/>
            <person name="Liu Y."/>
        </authorList>
    </citation>
    <scope>NUCLEOTIDE SEQUENCE</scope>
    <source>
        <strain evidence="1">ZJU_SS_LIU_2023</strain>
    </source>
</reference>
<comment type="caution">
    <text evidence="1">The sequence shown here is derived from an EMBL/GenBank/DDBJ whole genome shotgun (WGS) entry which is preliminary data.</text>
</comment>
<gene>
    <name evidence="1" type="ORF">QAD02_013971</name>
</gene>
<evidence type="ECO:0000313" key="2">
    <source>
        <dbReference type="Proteomes" id="UP001239111"/>
    </source>
</evidence>